<proteinExistence type="predicted"/>
<accession>A0A7T2GKR1</accession>
<dbReference type="EMBL" id="CP065592">
    <property type="protein sequence ID" value="QPQ55663.1"/>
    <property type="molecule type" value="Genomic_DNA"/>
</dbReference>
<dbReference type="InterPro" id="IPR055199">
    <property type="entry name" value="Hda_lid"/>
</dbReference>
<keyword evidence="3" id="KW-1185">Reference proteome</keyword>
<sequence>MGQIALPLNWPVASGEEDFLLSDANRLAFEHLRRWHTWPVMATILVGPRKSGRSLLGGIFARKVGGRLFDDAPAHDEETLFHAWNDAQAQRRPVLLVSDTPHWEVRLPDLRSRLAATPHVEIGQPDDGLICNLIVKLLSDRGIVIPPEIPQYVAPRIERSYMAVLKAVDILDRTALSSSRRLTLPAARSALSAERVIDRHG</sequence>
<dbReference type="RefSeq" id="WP_200972335.1">
    <property type="nucleotide sequence ID" value="NZ_CP065592.1"/>
</dbReference>
<dbReference type="Proteomes" id="UP000594873">
    <property type="component" value="Chromosome"/>
</dbReference>
<name>A0A7T2GKR1_9SPHN</name>
<dbReference type="KEGG" id="sflv:IC614_03440"/>
<dbReference type="Gene3D" id="1.10.8.60">
    <property type="match status" value="1"/>
</dbReference>
<dbReference type="AlphaFoldDB" id="A0A7T2GKR1"/>
<protein>
    <submittedName>
        <fullName evidence="2">Chromosomal replication initiator DnaA</fullName>
    </submittedName>
</protein>
<evidence type="ECO:0000313" key="2">
    <source>
        <dbReference type="EMBL" id="QPQ55663.1"/>
    </source>
</evidence>
<feature type="domain" description="Hda lid" evidence="1">
    <location>
        <begin position="140"/>
        <end position="191"/>
    </location>
</feature>
<gene>
    <name evidence="2" type="ORF">IC614_03440</name>
</gene>
<evidence type="ECO:0000259" key="1">
    <source>
        <dbReference type="Pfam" id="PF22688"/>
    </source>
</evidence>
<dbReference type="SUPFAM" id="SSF52540">
    <property type="entry name" value="P-loop containing nucleoside triphosphate hydrolases"/>
    <property type="match status" value="1"/>
</dbReference>
<reference evidence="2 3" key="1">
    <citation type="submission" date="2020-11" db="EMBL/GenBank/DDBJ databases">
        <title>Genome seq and assembly of Sphingosinicella sp.</title>
        <authorList>
            <person name="Chhetri G."/>
        </authorList>
    </citation>
    <scope>NUCLEOTIDE SEQUENCE [LARGE SCALE GENOMIC DNA]</scope>
    <source>
        <strain evidence="2 3">UDD2</strain>
    </source>
</reference>
<dbReference type="Pfam" id="PF22688">
    <property type="entry name" value="Hda_lid"/>
    <property type="match status" value="1"/>
</dbReference>
<organism evidence="2 3">
    <name type="scientific">Allosphingosinicella flava</name>
    <dbReference type="NCBI Taxonomy" id="2771430"/>
    <lineage>
        <taxon>Bacteria</taxon>
        <taxon>Pseudomonadati</taxon>
        <taxon>Pseudomonadota</taxon>
        <taxon>Alphaproteobacteria</taxon>
        <taxon>Sphingomonadales</taxon>
        <taxon>Sphingomonadaceae</taxon>
        <taxon>Allosphingosinicella</taxon>
    </lineage>
</organism>
<dbReference type="InterPro" id="IPR027417">
    <property type="entry name" value="P-loop_NTPase"/>
</dbReference>
<evidence type="ECO:0000313" key="3">
    <source>
        <dbReference type="Proteomes" id="UP000594873"/>
    </source>
</evidence>